<protein>
    <submittedName>
        <fullName evidence="2">Gene transfer agent family protein</fullName>
    </submittedName>
</protein>
<comment type="caution">
    <text evidence="2">The sequence shown here is derived from an EMBL/GenBank/DDBJ whole genome shotgun (WGS) entry which is preliminary data.</text>
</comment>
<feature type="region of interest" description="Disordered" evidence="1">
    <location>
        <begin position="88"/>
        <end position="117"/>
    </location>
</feature>
<keyword evidence="3" id="KW-1185">Reference proteome</keyword>
<proteinExistence type="predicted"/>
<evidence type="ECO:0000313" key="3">
    <source>
        <dbReference type="Proteomes" id="UP000481421"/>
    </source>
</evidence>
<evidence type="ECO:0000313" key="2">
    <source>
        <dbReference type="EMBL" id="NEX45185.1"/>
    </source>
</evidence>
<dbReference type="Proteomes" id="UP000481421">
    <property type="component" value="Unassembled WGS sequence"/>
</dbReference>
<evidence type="ECO:0000256" key="1">
    <source>
        <dbReference type="SAM" id="MobiDB-lite"/>
    </source>
</evidence>
<name>A0A6B3RLP6_9RHOB</name>
<gene>
    <name evidence="2" type="ORF">G3572_03135</name>
</gene>
<dbReference type="RefSeq" id="WP_164609196.1">
    <property type="nucleotide sequence ID" value="NZ_JAAIKE010000001.1"/>
</dbReference>
<dbReference type="EMBL" id="JAAIKE010000001">
    <property type="protein sequence ID" value="NEX45185.1"/>
    <property type="molecule type" value="Genomic_DNA"/>
</dbReference>
<reference evidence="2 3" key="1">
    <citation type="submission" date="2020-02" db="EMBL/GenBank/DDBJ databases">
        <title>Rhodobacter algicola sp. nov., isolated from microalga culture.</title>
        <authorList>
            <person name="Park C.-Y."/>
        </authorList>
    </citation>
    <scope>NUCLEOTIDE SEQUENCE [LARGE SCALE GENOMIC DNA]</scope>
    <source>
        <strain evidence="2 3">ETT8</strain>
    </source>
</reference>
<sequence>MTRRDEGEASFECDGEIWRLRFDFNAMCDFQEATGKPIFATLEAMEAGGADPADIRALFWAMLRDAHPDITLRQAGRMVTQGMGALQKAAMSALPSAQPDEGGEQPEKPKAAPSRAA</sequence>
<organism evidence="2 3">
    <name type="scientific">Pseudotabrizicola algicola</name>
    <dbReference type="NCBI Taxonomy" id="2709381"/>
    <lineage>
        <taxon>Bacteria</taxon>
        <taxon>Pseudomonadati</taxon>
        <taxon>Pseudomonadota</taxon>
        <taxon>Alphaproteobacteria</taxon>
        <taxon>Rhodobacterales</taxon>
        <taxon>Paracoccaceae</taxon>
        <taxon>Pseudotabrizicola</taxon>
    </lineage>
</organism>
<accession>A0A6B3RLP6</accession>
<dbReference type="AlphaFoldDB" id="A0A6B3RLP6"/>